<evidence type="ECO:0000256" key="3">
    <source>
        <dbReference type="ARBA" id="ARBA00023163"/>
    </source>
</evidence>
<comment type="caution">
    <text evidence="6">The sequence shown here is derived from an EMBL/GenBank/DDBJ whole genome shotgun (WGS) entry which is preliminary data.</text>
</comment>
<evidence type="ECO:0000256" key="4">
    <source>
        <dbReference type="SAM" id="MobiDB-lite"/>
    </source>
</evidence>
<dbReference type="SUPFAM" id="SSF46785">
    <property type="entry name" value="Winged helix' DNA-binding domain"/>
    <property type="match status" value="1"/>
</dbReference>
<evidence type="ECO:0000259" key="5">
    <source>
        <dbReference type="PROSITE" id="PS50987"/>
    </source>
</evidence>
<dbReference type="InterPro" id="IPR001845">
    <property type="entry name" value="HTH_ArsR_DNA-bd_dom"/>
</dbReference>
<dbReference type="InterPro" id="IPR011991">
    <property type="entry name" value="ArsR-like_HTH"/>
</dbReference>
<organism evidence="6 7">
    <name type="scientific">Streptomyces populi</name>
    <dbReference type="NCBI Taxonomy" id="2058924"/>
    <lineage>
        <taxon>Bacteria</taxon>
        <taxon>Bacillati</taxon>
        <taxon>Actinomycetota</taxon>
        <taxon>Actinomycetes</taxon>
        <taxon>Kitasatosporales</taxon>
        <taxon>Streptomycetaceae</taxon>
        <taxon>Streptomyces</taxon>
    </lineage>
</organism>
<evidence type="ECO:0000256" key="1">
    <source>
        <dbReference type="ARBA" id="ARBA00023015"/>
    </source>
</evidence>
<dbReference type="Pfam" id="PF01022">
    <property type="entry name" value="HTH_5"/>
    <property type="match status" value="1"/>
</dbReference>
<dbReference type="PANTHER" id="PTHR33154">
    <property type="entry name" value="TRANSCRIPTIONAL REGULATOR, ARSR FAMILY"/>
    <property type="match status" value="1"/>
</dbReference>
<gene>
    <name evidence="6" type="ORF">CW362_01285</name>
</gene>
<keyword evidence="7" id="KW-1185">Reference proteome</keyword>
<dbReference type="PANTHER" id="PTHR33154:SF33">
    <property type="entry name" value="TRANSCRIPTIONAL REPRESSOR SDPR"/>
    <property type="match status" value="1"/>
</dbReference>
<keyword evidence="3" id="KW-0804">Transcription</keyword>
<sequence length="150" mass="16223">MSDDTALWAALADHRRRAIVALLLERPRTVGELVEACGLSQPGTSKHLRVLREAGLVRVRQDAQRRVYALDPAPIAALDAWLAPYRALWNESLDALGRRLDESPADAAGGPSDRPEEPFPPGRRRPDGEATRTGAPVPGAPTPKPPSSKE</sequence>
<name>A0A2I0SXI1_9ACTN</name>
<reference evidence="6 7" key="1">
    <citation type="submission" date="2017-12" db="EMBL/GenBank/DDBJ databases">
        <title>Streptomyces populusis sp. nov., a novel endophytic actinobacterium isolated from stems of Populus adenopoda Maxim.</title>
        <authorList>
            <person name="Wang Z."/>
        </authorList>
    </citation>
    <scope>NUCLEOTIDE SEQUENCE [LARGE SCALE GENOMIC DNA]</scope>
    <source>
        <strain evidence="6 7">A249</strain>
    </source>
</reference>
<feature type="compositionally biased region" description="Pro residues" evidence="4">
    <location>
        <begin position="138"/>
        <end position="150"/>
    </location>
</feature>
<accession>A0A2I0SXI1</accession>
<dbReference type="PRINTS" id="PR00778">
    <property type="entry name" value="HTHARSR"/>
</dbReference>
<dbReference type="NCBIfam" id="NF033788">
    <property type="entry name" value="HTH_metalloreg"/>
    <property type="match status" value="1"/>
</dbReference>
<dbReference type="SMART" id="SM00418">
    <property type="entry name" value="HTH_ARSR"/>
    <property type="match status" value="1"/>
</dbReference>
<dbReference type="OrthoDB" id="9806976at2"/>
<dbReference type="Gene3D" id="1.10.10.10">
    <property type="entry name" value="Winged helix-like DNA-binding domain superfamily/Winged helix DNA-binding domain"/>
    <property type="match status" value="1"/>
</dbReference>
<dbReference type="GO" id="GO:0003700">
    <property type="term" value="F:DNA-binding transcription factor activity"/>
    <property type="evidence" value="ECO:0007669"/>
    <property type="project" value="InterPro"/>
</dbReference>
<dbReference type="AlphaFoldDB" id="A0A2I0SXI1"/>
<dbReference type="InterPro" id="IPR051081">
    <property type="entry name" value="HTH_MetalResp_TranReg"/>
</dbReference>
<evidence type="ECO:0000313" key="6">
    <source>
        <dbReference type="EMBL" id="PKT74644.1"/>
    </source>
</evidence>
<dbReference type="PROSITE" id="PS50987">
    <property type="entry name" value="HTH_ARSR_2"/>
    <property type="match status" value="1"/>
</dbReference>
<feature type="domain" description="HTH arsR-type" evidence="5">
    <location>
        <begin position="1"/>
        <end position="90"/>
    </location>
</feature>
<keyword evidence="1" id="KW-0805">Transcription regulation</keyword>
<evidence type="ECO:0000313" key="7">
    <source>
        <dbReference type="Proteomes" id="UP000236178"/>
    </source>
</evidence>
<proteinExistence type="predicted"/>
<dbReference type="InterPro" id="IPR036388">
    <property type="entry name" value="WH-like_DNA-bd_sf"/>
</dbReference>
<dbReference type="GO" id="GO:0003677">
    <property type="term" value="F:DNA binding"/>
    <property type="evidence" value="ECO:0007669"/>
    <property type="project" value="UniProtKB-KW"/>
</dbReference>
<dbReference type="CDD" id="cd00090">
    <property type="entry name" value="HTH_ARSR"/>
    <property type="match status" value="1"/>
</dbReference>
<dbReference type="InterPro" id="IPR036390">
    <property type="entry name" value="WH_DNA-bd_sf"/>
</dbReference>
<dbReference type="Proteomes" id="UP000236178">
    <property type="component" value="Unassembled WGS sequence"/>
</dbReference>
<dbReference type="EMBL" id="PJOS01000002">
    <property type="protein sequence ID" value="PKT74644.1"/>
    <property type="molecule type" value="Genomic_DNA"/>
</dbReference>
<keyword evidence="2" id="KW-0238">DNA-binding</keyword>
<evidence type="ECO:0000256" key="2">
    <source>
        <dbReference type="ARBA" id="ARBA00023125"/>
    </source>
</evidence>
<feature type="region of interest" description="Disordered" evidence="4">
    <location>
        <begin position="100"/>
        <end position="150"/>
    </location>
</feature>
<protein>
    <submittedName>
        <fullName evidence="6">Transcriptional regulator</fullName>
    </submittedName>
</protein>